<evidence type="ECO:0000313" key="9">
    <source>
        <dbReference type="EMBL" id="MBJ7882796.1"/>
    </source>
</evidence>
<dbReference type="PANTHER" id="PTHR37322">
    <property type="match status" value="1"/>
</dbReference>
<dbReference type="GO" id="GO:0006027">
    <property type="term" value="P:glycosaminoglycan catabolic process"/>
    <property type="evidence" value="ECO:0007669"/>
    <property type="project" value="InterPro"/>
</dbReference>
<keyword evidence="4 7" id="KW-0732">Signal</keyword>
<accession>A0A934NJ05</accession>
<dbReference type="InterPro" id="IPR003343">
    <property type="entry name" value="Big_2"/>
</dbReference>
<dbReference type="SUPFAM" id="SSF49863">
    <property type="entry name" value="Hyaluronate lyase-like, C-terminal domain"/>
    <property type="match status" value="1"/>
</dbReference>
<evidence type="ECO:0000256" key="1">
    <source>
        <dbReference type="ARBA" id="ARBA00001913"/>
    </source>
</evidence>
<dbReference type="Proteomes" id="UP000662373">
    <property type="component" value="Unassembled WGS sequence"/>
</dbReference>
<sequence>MKNFILLFILTLSTITLSQAQIGSLASNNWTNFGNTEITFITTDGDNGDGVNDGAQKLNNLSSGVGHGMSYNFNGTMLTGESLAFETYVFNPNVSYVRIKVELINVTDNVVLANSGTVVMSTSGIVQKVVLNYTPLATDNGDQLQLRYTRVDDGNAARTFAIDNAKLNGSYLYPEGVAPPAPSCFTTTGNEEGWARIGDVTINAVTNDGDNGDGLNDGALAVVSLSSGVNEQQGTFYTFDCAMIAGETLQVATVLYNSRNSYVAANMQLYNSTDGVVLASTGRQTVAANGTTPLAFSYITQSSDVGDELQLRILRSDDGNPVRSFSIDYGTINGATLNMLIIEPPLNPACANGIDVNPDIPLSPVTPQQVLQAEKVYQTLSDTYLGTVAPSNFQGQMDRALQDYDQLEITVNGNLVNGKETTFKYAGSIIEIFAKHLKLVDPNDTVIVEKASNLVALVSQQFCKGTILLDGNAYDFEDFSRPTIYLKDYLSDAVKDQYGYVLDAQTRNFFRFWDADYQEGQEYNTDWMFNMSEQMILYGAFRYPDNDEEKVRYMKAGKRFLERFLTHSDGTGDGLKPDGTGFHHWFAYDGYMYALTTVINNVDAFNDTEFQIDPEYYYVLRNAIYAQKMFSNDAQTKALSMSGRNPQIRKVTTGKNELAKLAISGGKILGLSTADPLLAGYYNRVWGTNPKFNSTAVTPFEEGFIQLNYAQAGVYRKDNWVAVMKGFGDALPGSELYPTTNRYGRYQSYGTLEILYPGGIAQGENAYDVETWDWNYNPGATTIVLPWEKLHGERSRLDEVQQKSFVGALAFKNKGESLGVLEKNYGTYGLFAMDFQELENQGFGTVYGPNTHNATFTFKKSNFAFKDFIVSLGSGISNNDVDNPTVTTLYQRTGDAQSGATVNATFYDEGINNFSGAQDNWVISDHNTGFYVVSGSGALKIWKGDQQTPNHNEINPNAYLDNAIGTYTKGYIDHGNAPVDTGYEYVTKPNATASDMQAIAAAKPYTVLEKSSERHVVKHNEDNIWGYSLFNSSTNLNHGIIKANDAACLVMYEEIDDKNISLSMTDPDLALVARSNQPAAIKTIVLTLHGEWSLSNPHSQVTKVIATDSTTTFQFRVEHAMPVEVDLIKTKTVKKVHITPAVTRYLEVGDTYNFTGFVTPTKATDVSLVWRSNNETVATVDQQGKVTAEFVGNATITCTDEGSGKFATVEVIVNPSKADDKSNTSDSELLIYPNSTTVFFTAKLENNMTSYKIYDYIGNVRQSQENLKSKELVIQVDRLIEGVYILQVTDDIGATHSKLFIKK</sequence>
<evidence type="ECO:0000313" key="10">
    <source>
        <dbReference type="Proteomes" id="UP000662373"/>
    </source>
</evidence>
<dbReference type="RefSeq" id="WP_199603123.1">
    <property type="nucleotide sequence ID" value="NZ_JAEHJZ010000054.1"/>
</dbReference>
<evidence type="ECO:0000256" key="7">
    <source>
        <dbReference type="SAM" id="SignalP"/>
    </source>
</evidence>
<dbReference type="InterPro" id="IPR015177">
    <property type="entry name" value="Lyase_catalyt"/>
</dbReference>
<proteinExistence type="inferred from homology"/>
<dbReference type="EMBL" id="JAEHJZ010000054">
    <property type="protein sequence ID" value="MBJ7882796.1"/>
    <property type="molecule type" value="Genomic_DNA"/>
</dbReference>
<keyword evidence="10" id="KW-1185">Reference proteome</keyword>
<dbReference type="SMART" id="SM00635">
    <property type="entry name" value="BID_2"/>
    <property type="match status" value="1"/>
</dbReference>
<dbReference type="Pfam" id="PF09093">
    <property type="entry name" value="Lyase_catalyt"/>
    <property type="match status" value="1"/>
</dbReference>
<dbReference type="InterPro" id="IPR026444">
    <property type="entry name" value="Secre_tail"/>
</dbReference>
<dbReference type="GO" id="GO:0016837">
    <property type="term" value="F:carbon-oxygen lyase activity, acting on polysaccharides"/>
    <property type="evidence" value="ECO:0007669"/>
    <property type="project" value="UniProtKB-ARBA"/>
</dbReference>
<dbReference type="Gene3D" id="2.70.98.10">
    <property type="match status" value="1"/>
</dbReference>
<dbReference type="InterPro" id="IPR011071">
    <property type="entry name" value="Lyase_8-like_C"/>
</dbReference>
<dbReference type="InterPro" id="IPR008929">
    <property type="entry name" value="Chondroitin_lyas"/>
</dbReference>
<name>A0A934NJ05_9FLAO</name>
<dbReference type="SUPFAM" id="SSF49373">
    <property type="entry name" value="Invasin/intimin cell-adhesion fragments"/>
    <property type="match status" value="1"/>
</dbReference>
<dbReference type="Pfam" id="PF18962">
    <property type="entry name" value="Por_Secre_tail"/>
    <property type="match status" value="1"/>
</dbReference>
<comment type="caution">
    <text evidence="9">The sequence shown here is derived from an EMBL/GenBank/DDBJ whole genome shotgun (WGS) entry which is preliminary data.</text>
</comment>
<dbReference type="InterPro" id="IPR014718">
    <property type="entry name" value="GH-type_carb-bd"/>
</dbReference>
<dbReference type="InterPro" id="IPR008964">
    <property type="entry name" value="Invasin/intimin_cell_adhesion"/>
</dbReference>
<dbReference type="SUPFAM" id="SSF74650">
    <property type="entry name" value="Galactose mutarotase-like"/>
    <property type="match status" value="1"/>
</dbReference>
<dbReference type="Pfam" id="PF02278">
    <property type="entry name" value="Lyase_8"/>
    <property type="match status" value="1"/>
</dbReference>
<keyword evidence="5" id="KW-0106">Calcium</keyword>
<dbReference type="Gene3D" id="1.50.10.100">
    <property type="entry name" value="Chondroitin AC/alginate lyase"/>
    <property type="match status" value="1"/>
</dbReference>
<feature type="signal peptide" evidence="7">
    <location>
        <begin position="1"/>
        <end position="20"/>
    </location>
</feature>
<dbReference type="GO" id="GO:0030246">
    <property type="term" value="F:carbohydrate binding"/>
    <property type="evidence" value="ECO:0007669"/>
    <property type="project" value="InterPro"/>
</dbReference>
<dbReference type="Gene3D" id="2.60.220.10">
    <property type="entry name" value="Polysaccharide lyase family 8-like, C-terminal"/>
    <property type="match status" value="1"/>
</dbReference>
<evidence type="ECO:0000256" key="6">
    <source>
        <dbReference type="ARBA" id="ARBA00023239"/>
    </source>
</evidence>
<comment type="cofactor">
    <cofactor evidence="1">
        <name>Ca(2+)</name>
        <dbReference type="ChEBI" id="CHEBI:29108"/>
    </cofactor>
</comment>
<dbReference type="Gene3D" id="2.60.40.1080">
    <property type="match status" value="1"/>
</dbReference>
<dbReference type="Pfam" id="PF02368">
    <property type="entry name" value="Big_2"/>
    <property type="match status" value="1"/>
</dbReference>
<evidence type="ECO:0000256" key="3">
    <source>
        <dbReference type="ARBA" id="ARBA00011245"/>
    </source>
</evidence>
<dbReference type="InterPro" id="IPR011013">
    <property type="entry name" value="Gal_mutarotase_sf_dom"/>
</dbReference>
<evidence type="ECO:0000256" key="2">
    <source>
        <dbReference type="ARBA" id="ARBA00006699"/>
    </source>
</evidence>
<feature type="chain" id="PRO_5037878380" evidence="7">
    <location>
        <begin position="21"/>
        <end position="1303"/>
    </location>
</feature>
<dbReference type="GO" id="GO:0005975">
    <property type="term" value="P:carbohydrate metabolic process"/>
    <property type="evidence" value="ECO:0007669"/>
    <property type="project" value="InterPro"/>
</dbReference>
<dbReference type="Pfam" id="PF02884">
    <property type="entry name" value="Lyase_8_C"/>
    <property type="match status" value="1"/>
</dbReference>
<evidence type="ECO:0000259" key="8">
    <source>
        <dbReference type="SMART" id="SM00635"/>
    </source>
</evidence>
<reference evidence="9 10" key="1">
    <citation type="submission" date="2020-09" db="EMBL/GenBank/DDBJ databases">
        <title>Draft genome of Gelidibacter salicanalis PAMC21136.</title>
        <authorList>
            <person name="Park H."/>
        </authorList>
    </citation>
    <scope>NUCLEOTIDE SEQUENCE [LARGE SCALE GENOMIC DNA]</scope>
    <source>
        <strain evidence="9 10">PAMC21136</strain>
    </source>
</reference>
<keyword evidence="6" id="KW-0456">Lyase</keyword>
<dbReference type="NCBIfam" id="TIGR04183">
    <property type="entry name" value="Por_Secre_tail"/>
    <property type="match status" value="1"/>
</dbReference>
<comment type="subunit">
    <text evidence="3">Monomer.</text>
</comment>
<dbReference type="SUPFAM" id="SSF48230">
    <property type="entry name" value="Chondroitin AC/alginate lyase"/>
    <property type="match status" value="1"/>
</dbReference>
<dbReference type="InterPro" id="IPR003159">
    <property type="entry name" value="Lyase_8_central_dom"/>
</dbReference>
<feature type="domain" description="BIG2" evidence="8">
    <location>
        <begin position="1132"/>
        <end position="1210"/>
    </location>
</feature>
<evidence type="ECO:0000256" key="5">
    <source>
        <dbReference type="ARBA" id="ARBA00022837"/>
    </source>
</evidence>
<dbReference type="InterPro" id="IPR004103">
    <property type="entry name" value="Lyase_8_C"/>
</dbReference>
<protein>
    <submittedName>
        <fullName evidence="9">Ig-like domain-containing protein</fullName>
    </submittedName>
</protein>
<organism evidence="9 10">
    <name type="scientific">Gelidibacter salicanalis</name>
    <dbReference type="NCBI Taxonomy" id="291193"/>
    <lineage>
        <taxon>Bacteria</taxon>
        <taxon>Pseudomonadati</taxon>
        <taxon>Bacteroidota</taxon>
        <taxon>Flavobacteriia</taxon>
        <taxon>Flavobacteriales</taxon>
        <taxon>Flavobacteriaceae</taxon>
        <taxon>Gelidibacter</taxon>
    </lineage>
</organism>
<dbReference type="PANTHER" id="PTHR37322:SF3">
    <property type="entry name" value="CHONDROITIN SULFATE ABC EXOLYASE"/>
    <property type="match status" value="1"/>
</dbReference>
<gene>
    <name evidence="9" type="ORF">JEM65_19345</name>
</gene>
<evidence type="ECO:0000256" key="4">
    <source>
        <dbReference type="ARBA" id="ARBA00022729"/>
    </source>
</evidence>
<dbReference type="InterPro" id="IPR039174">
    <property type="entry name" value="Chondroitin_ABC_lyase"/>
</dbReference>
<dbReference type="GO" id="GO:0005576">
    <property type="term" value="C:extracellular region"/>
    <property type="evidence" value="ECO:0007669"/>
    <property type="project" value="InterPro"/>
</dbReference>
<comment type="similarity">
    <text evidence="2">Belongs to the polysaccharide lyase 8 family.</text>
</comment>